<dbReference type="KEGG" id="azc:AZC_2428"/>
<dbReference type="STRING" id="438753.AZC_2428"/>
<proteinExistence type="predicted"/>
<keyword evidence="1" id="KW-0812">Transmembrane</keyword>
<dbReference type="InterPro" id="IPR025961">
    <property type="entry name" value="Metal_resist"/>
</dbReference>
<accession>A8I6M7</accession>
<gene>
    <name evidence="2" type="ordered locus">AZC_2428</name>
</gene>
<name>A8I6M7_AZOC5</name>
<protein>
    <recommendedName>
        <fullName evidence="4">Periplasmic heavy metal sensor</fullName>
    </recommendedName>
</protein>
<dbReference type="Pfam" id="PF13801">
    <property type="entry name" value="Metal_resist"/>
    <property type="match status" value="1"/>
</dbReference>
<reference evidence="2 3" key="1">
    <citation type="journal article" date="2007" name="Appl. Environ. Microbiol.">
        <title>Rhizobial factors required for stem nodule maturation and maintenance in Sesbania rostrata-Azorhizobium caulinodans ORS571 symbiosis.</title>
        <authorList>
            <person name="Suzuki S."/>
            <person name="Aono T."/>
            <person name="Lee KB."/>
            <person name="Suzuki T."/>
            <person name="Liu CT."/>
            <person name="Miwa H."/>
            <person name="Wakao S."/>
            <person name="Iki T."/>
            <person name="Oyaizu H."/>
        </authorList>
    </citation>
    <scope>NUCLEOTIDE SEQUENCE [LARGE SCALE GENOMIC DNA]</scope>
    <source>
        <strain evidence="3">ATCC 43989 / DSM 5975 / JCM 20966 / LMG 6465 / NBRC 14845 / NCIMB 13405 / ORS 571</strain>
    </source>
</reference>
<evidence type="ECO:0000313" key="2">
    <source>
        <dbReference type="EMBL" id="BAF88426.1"/>
    </source>
</evidence>
<reference evidence="2 3" key="5">
    <citation type="journal article" date="2010" name="Appl. Environ. Microbiol.">
        <title>phrR-like gene praR of Azorhizobium caulinodans ORS571 is essential for symbiosis with Sesbania rostrata and is involved in expression of reb genes.</title>
        <authorList>
            <person name="Akiba N."/>
            <person name="Aono T."/>
            <person name="Toyazaki H."/>
            <person name="Sato S."/>
            <person name="Oyaizu H."/>
        </authorList>
    </citation>
    <scope>NUCLEOTIDE SEQUENCE [LARGE SCALE GENOMIC DNA]</scope>
    <source>
        <strain evidence="3">ATCC 43989 / DSM 5975 / JCM 20966 / LMG 6465 / NBRC 14845 / NCIMB 13405 / ORS 571</strain>
    </source>
</reference>
<reference evidence="2 3" key="6">
    <citation type="journal article" date="2011" name="Appl. Environ. Microbiol.">
        <title>Involvement of the azorhizobial chromosome partition gene (parA) in the onset of bacteroid differentiation during Sesbania rostrata stem nodule development.</title>
        <authorList>
            <person name="Liu CT."/>
            <person name="Lee KB."/>
            <person name="Wang YS."/>
            <person name="Peng MH."/>
            <person name="Lee KT."/>
            <person name="Suzuki S."/>
            <person name="Suzuki T."/>
            <person name="Oyaizu H."/>
        </authorList>
    </citation>
    <scope>NUCLEOTIDE SEQUENCE [LARGE SCALE GENOMIC DNA]</scope>
    <source>
        <strain evidence="3">ATCC 43989 / DSM 5975 / JCM 20966 / LMG 6465 / NBRC 14845 / NCIMB 13405 / ORS 571</strain>
    </source>
</reference>
<dbReference type="AlphaFoldDB" id="A8I6M7"/>
<dbReference type="Proteomes" id="UP000000270">
    <property type="component" value="Chromosome"/>
</dbReference>
<reference evidence="3" key="2">
    <citation type="submission" date="2007-04" db="EMBL/GenBank/DDBJ databases">
        <title>Complete genome sequence of the nitrogen-fixing bacterium Azorhizobium caulinodans ORS571.</title>
        <authorList>
            <person name="Lee K.B."/>
            <person name="Backer P.D."/>
            <person name="Aono T."/>
            <person name="Liu C.T."/>
            <person name="Suzuki S."/>
            <person name="Suzuki T."/>
            <person name="Kaneko T."/>
            <person name="Yamada M."/>
            <person name="Tabata S."/>
            <person name="Kupfer D.M."/>
            <person name="Najar F.Z."/>
            <person name="Wiley G.B."/>
            <person name="Roe B."/>
            <person name="Binnewies T."/>
            <person name="Ussery D."/>
            <person name="Vereecke D."/>
            <person name="Gevers D."/>
            <person name="Holsters M."/>
            <person name="Oyaizu H."/>
        </authorList>
    </citation>
    <scope>NUCLEOTIDE SEQUENCE [LARGE SCALE GENOMIC DNA]</scope>
    <source>
        <strain evidence="3">ATCC 43989 / DSM 5975 / JCM 20966 / LMG 6465 / NBRC 14845 / NCIMB 13405 / ORS 571</strain>
    </source>
</reference>
<dbReference type="EMBL" id="AP009384">
    <property type="protein sequence ID" value="BAF88426.1"/>
    <property type="molecule type" value="Genomic_DNA"/>
</dbReference>
<dbReference type="eggNOG" id="COG5612">
    <property type="taxonomic scope" value="Bacteria"/>
</dbReference>
<organism evidence="2 3">
    <name type="scientific">Azorhizobium caulinodans (strain ATCC 43989 / DSM 5975 / JCM 20966 / LMG 6465 / NBRC 14845 / NCIMB 13405 / ORS 571)</name>
    <dbReference type="NCBI Taxonomy" id="438753"/>
    <lineage>
        <taxon>Bacteria</taxon>
        <taxon>Pseudomonadati</taxon>
        <taxon>Pseudomonadota</taxon>
        <taxon>Alphaproteobacteria</taxon>
        <taxon>Hyphomicrobiales</taxon>
        <taxon>Xanthobacteraceae</taxon>
        <taxon>Azorhizobium</taxon>
    </lineage>
</organism>
<evidence type="ECO:0000313" key="3">
    <source>
        <dbReference type="Proteomes" id="UP000000270"/>
    </source>
</evidence>
<feature type="transmembrane region" description="Helical" evidence="1">
    <location>
        <begin position="16"/>
        <end position="36"/>
    </location>
</feature>
<evidence type="ECO:0008006" key="4">
    <source>
        <dbReference type="Google" id="ProtNLM"/>
    </source>
</evidence>
<keyword evidence="1" id="KW-0472">Membrane</keyword>
<keyword evidence="3" id="KW-1185">Reference proteome</keyword>
<sequence length="165" mass="18007">MTDVPPSASAGRARRWLLIASLALNVFFIGGLVSVASHGFTRPPPTPADRTLEARIDRLTNSLPPQDAALLQTQFRAVEATVERARQASRDAQQNVRVALTAPTFDPDAATQALGALREARERIWIEIHSALVKAAIAMSPEGRERLARWIPSGETGPEQKKRPK</sequence>
<evidence type="ECO:0000256" key="1">
    <source>
        <dbReference type="SAM" id="Phobius"/>
    </source>
</evidence>
<reference evidence="2 3" key="4">
    <citation type="journal article" date="2009" name="Appl. Environ. Microbiol.">
        <title>Comparative genome-wide transcriptional profiling of Azorhizobium caulinodans ORS571 grown under free-living and symbiotic conditions.</title>
        <authorList>
            <person name="Tsukada S."/>
            <person name="Aono T."/>
            <person name="Akiba N."/>
            <person name="Lee KB."/>
            <person name="Liu CT."/>
            <person name="Toyazaki H."/>
            <person name="Oyaizu H."/>
        </authorList>
    </citation>
    <scope>NUCLEOTIDE SEQUENCE [LARGE SCALE GENOMIC DNA]</scope>
    <source>
        <strain evidence="3">ATCC 43989 / DSM 5975 / JCM 20966 / LMG 6465 / NBRC 14845 / NCIMB 13405 / ORS 571</strain>
    </source>
</reference>
<keyword evidence="1" id="KW-1133">Transmembrane helix</keyword>
<dbReference type="HOGENOM" id="CLU_136615_0_0_5"/>
<reference evidence="2 3" key="3">
    <citation type="journal article" date="2008" name="BMC Genomics">
        <title>The genome of the versatile nitrogen fixer Azorhizobium caulinodans ORS571.</title>
        <authorList>
            <person name="Lee KB."/>
            <person name="Backer P.D."/>
            <person name="Aono T."/>
            <person name="Liu CT."/>
            <person name="Suzuki S."/>
            <person name="Suzuki T."/>
            <person name="Kaneko T."/>
            <person name="Yamada M."/>
            <person name="Tabata S."/>
            <person name="Kupfer D.M."/>
            <person name="Najar F.Z."/>
            <person name="Wiley G.B."/>
            <person name="Roe B."/>
            <person name="Binnewies T.T."/>
            <person name="Ussery D.W."/>
            <person name="D'Haeze W."/>
            <person name="Herder J.D."/>
            <person name="Gevers D."/>
            <person name="Vereecke D."/>
            <person name="Holsters M."/>
            <person name="Oyaizu H."/>
        </authorList>
    </citation>
    <scope>NUCLEOTIDE SEQUENCE [LARGE SCALE GENOMIC DNA]</scope>
    <source>
        <strain evidence="3">ATCC 43989 / DSM 5975 / JCM 20966 / LMG 6465 / NBRC 14845 / NCIMB 13405 / ORS 571</strain>
    </source>
</reference>